<sequence length="226" mass="26113">MIVPGLPHHIVQRGHNRDVVFIEDRDYEYYLDNLAEWKAFFGLQVYSYCLMTNHVHLIVGANDCPGDIGRLMKRLAGRQTRFVNKMEGRTGSLWESRYKISPIETDAYLLQCSRYVELNPVKARMVSRAEDYRWSSYRARIGLEPCEWLDTSPVFEALGKSVKAQITNYAGFVNKAKEAKSEEAFIRGAVERNQLTGSHAFIDEVERRTGVRVEYRSRGRPPSTRE</sequence>
<dbReference type="PANTHER" id="PTHR34322:SF2">
    <property type="entry name" value="TRANSPOSASE IS200-LIKE DOMAIN-CONTAINING PROTEIN"/>
    <property type="match status" value="1"/>
</dbReference>
<dbReference type="Proteomes" id="UP001168380">
    <property type="component" value="Unassembled WGS sequence"/>
</dbReference>
<accession>A0ABT8TIX2</accession>
<protein>
    <submittedName>
        <fullName evidence="2">Transposase</fullName>
    </submittedName>
</protein>
<keyword evidence="3" id="KW-1185">Reference proteome</keyword>
<proteinExistence type="predicted"/>
<reference evidence="2" key="1">
    <citation type="submission" date="2023-07" db="EMBL/GenBank/DDBJ databases">
        <title>Gilvimarinus algae sp. nov., isolated from the surface of Kelp.</title>
        <authorList>
            <person name="Sun Y.Y."/>
            <person name="Gong Y."/>
            <person name="Du Z.J."/>
        </authorList>
    </citation>
    <scope>NUCLEOTIDE SEQUENCE</scope>
    <source>
        <strain evidence="2">SDUM040014</strain>
    </source>
</reference>
<comment type="caution">
    <text evidence="2">The sequence shown here is derived from an EMBL/GenBank/DDBJ whole genome shotgun (WGS) entry which is preliminary data.</text>
</comment>
<evidence type="ECO:0000313" key="3">
    <source>
        <dbReference type="Proteomes" id="UP001168380"/>
    </source>
</evidence>
<dbReference type="RefSeq" id="WP_302715195.1">
    <property type="nucleotide sequence ID" value="NZ_JAULRT010000062.1"/>
</dbReference>
<dbReference type="PANTHER" id="PTHR34322">
    <property type="entry name" value="TRANSPOSASE, Y1_TNP DOMAIN-CONTAINING"/>
    <property type="match status" value="1"/>
</dbReference>
<dbReference type="SMART" id="SM01321">
    <property type="entry name" value="Y1_Tnp"/>
    <property type="match status" value="1"/>
</dbReference>
<feature type="domain" description="Transposase IS200-like" evidence="1">
    <location>
        <begin position="3"/>
        <end position="119"/>
    </location>
</feature>
<dbReference type="InterPro" id="IPR036515">
    <property type="entry name" value="Transposase_17_sf"/>
</dbReference>
<dbReference type="Pfam" id="PF01797">
    <property type="entry name" value="Y1_Tnp"/>
    <property type="match status" value="1"/>
</dbReference>
<dbReference type="Gene3D" id="3.30.70.1290">
    <property type="entry name" value="Transposase IS200-like"/>
    <property type="match status" value="1"/>
</dbReference>
<evidence type="ECO:0000259" key="1">
    <source>
        <dbReference type="SMART" id="SM01321"/>
    </source>
</evidence>
<name>A0ABT8TIX2_9GAMM</name>
<gene>
    <name evidence="2" type="ORF">QWI16_17595</name>
</gene>
<dbReference type="InterPro" id="IPR002686">
    <property type="entry name" value="Transposase_17"/>
</dbReference>
<dbReference type="SUPFAM" id="SSF143422">
    <property type="entry name" value="Transposase IS200-like"/>
    <property type="match status" value="1"/>
</dbReference>
<dbReference type="EMBL" id="JAULRT010000062">
    <property type="protein sequence ID" value="MDO3384000.1"/>
    <property type="molecule type" value="Genomic_DNA"/>
</dbReference>
<evidence type="ECO:0000313" key="2">
    <source>
        <dbReference type="EMBL" id="MDO3384000.1"/>
    </source>
</evidence>
<organism evidence="2 3">
    <name type="scientific">Gilvimarinus algae</name>
    <dbReference type="NCBI Taxonomy" id="3058037"/>
    <lineage>
        <taxon>Bacteria</taxon>
        <taxon>Pseudomonadati</taxon>
        <taxon>Pseudomonadota</taxon>
        <taxon>Gammaproteobacteria</taxon>
        <taxon>Cellvibrionales</taxon>
        <taxon>Cellvibrionaceae</taxon>
        <taxon>Gilvimarinus</taxon>
    </lineage>
</organism>